<dbReference type="GO" id="GO:0005524">
    <property type="term" value="F:ATP binding"/>
    <property type="evidence" value="ECO:0007669"/>
    <property type="project" value="InterPro"/>
</dbReference>
<dbReference type="Gene3D" id="2.60.260.20">
    <property type="entry name" value="Urease metallochaperone UreE, N-terminal domain"/>
    <property type="match status" value="2"/>
</dbReference>
<keyword evidence="10 14" id="KW-0143">Chaperone</keyword>
<evidence type="ECO:0000256" key="13">
    <source>
        <dbReference type="ARBA" id="ARBA00067609"/>
    </source>
</evidence>
<keyword evidence="8 14" id="KW-0862">Zinc</keyword>
<dbReference type="GO" id="GO:0016491">
    <property type="term" value="F:oxidoreductase activity"/>
    <property type="evidence" value="ECO:0007669"/>
    <property type="project" value="UniProtKB-KW"/>
</dbReference>
<dbReference type="RefSeq" id="WP_274944365.1">
    <property type="nucleotide sequence ID" value="NZ_JANWOI010000004.1"/>
</dbReference>
<dbReference type="InterPro" id="IPR001623">
    <property type="entry name" value="DnaJ_domain"/>
</dbReference>
<dbReference type="InterPro" id="IPR008971">
    <property type="entry name" value="HSP40/DnaJ_pept-bd"/>
</dbReference>
<dbReference type="Gene3D" id="1.10.287.110">
    <property type="entry name" value="DnaJ domain"/>
    <property type="match status" value="1"/>
</dbReference>
<keyword evidence="5 14" id="KW-0479">Metal-binding</keyword>
<evidence type="ECO:0000256" key="14">
    <source>
        <dbReference type="HAMAP-Rule" id="MF_01152"/>
    </source>
</evidence>
<evidence type="ECO:0000256" key="2">
    <source>
        <dbReference type="ARBA" id="ARBA00011738"/>
    </source>
</evidence>
<evidence type="ECO:0000256" key="10">
    <source>
        <dbReference type="ARBA" id="ARBA00023186"/>
    </source>
</evidence>
<sequence length="385" mass="41076">MSKACYYETLGVERGASGDTLKKAFRKMAMQYHPDRNPGDAAAENKFKELNEAYDVLKDGDKRAAYDRFGHAAFEHGGSRGGNGQGGGFGFSDGSFSDIFEDLFGDFMGGQQGGRRGGGAQANLRGADLRYDLEITLEEAHKGKAATIEVPTSSSCTSCSGSGAAAGSEPKMCGTCNGHGKVRSQQGFFMVERSCPSCHGAGQVIANPCKSCHGQGRIQKERSLSVKIPAGVDDGTRIRLSGEGEAGLRGGPSGDLYIFLSVKPHPLFKREGPHVFCRVPIPMTTAALGGEVEIPTIGGDRAKVAIPMGAQTGRQFRLRGKGMSVLNSNQFGDMVIETVVETPVNLTKKQRELLRAFADEGGENTSPECKGFFDRVKGIWEDLTE</sequence>
<dbReference type="InterPro" id="IPR018253">
    <property type="entry name" value="DnaJ_domain_CS"/>
</dbReference>
<organism evidence="18 19">
    <name type="scientific">Govanella unica</name>
    <dbReference type="NCBI Taxonomy" id="2975056"/>
    <lineage>
        <taxon>Bacteria</taxon>
        <taxon>Pseudomonadati</taxon>
        <taxon>Pseudomonadota</taxon>
        <taxon>Alphaproteobacteria</taxon>
        <taxon>Emcibacterales</taxon>
        <taxon>Govanellaceae</taxon>
        <taxon>Govanella</taxon>
    </lineage>
</organism>
<dbReference type="GO" id="GO:0008270">
    <property type="term" value="F:zinc ion binding"/>
    <property type="evidence" value="ECO:0007669"/>
    <property type="project" value="UniProtKB-UniRule"/>
</dbReference>
<dbReference type="Proteomes" id="UP001141619">
    <property type="component" value="Unassembled WGS sequence"/>
</dbReference>
<dbReference type="SMART" id="SM00271">
    <property type="entry name" value="DnaJ"/>
    <property type="match status" value="1"/>
</dbReference>
<comment type="domain">
    <text evidence="14">The J domain is necessary and sufficient to stimulate DnaK ATPase activity. Zinc center 1 plays an important role in the autonomous, DnaK-independent chaperone activity of DnaJ. Zinc center 2 is essential for interaction with DnaK and for DnaJ activity.</text>
</comment>
<feature type="binding site" evidence="14">
    <location>
        <position position="159"/>
    </location>
    <ligand>
        <name>Zn(2+)</name>
        <dbReference type="ChEBI" id="CHEBI:29105"/>
        <label>1</label>
    </ligand>
</feature>
<feature type="repeat" description="CXXCXGXG motif" evidence="14">
    <location>
        <begin position="173"/>
        <end position="180"/>
    </location>
</feature>
<evidence type="ECO:0000313" key="19">
    <source>
        <dbReference type="Proteomes" id="UP001141619"/>
    </source>
</evidence>
<dbReference type="PRINTS" id="PR00625">
    <property type="entry name" value="JDOMAIN"/>
</dbReference>
<evidence type="ECO:0000256" key="9">
    <source>
        <dbReference type="ARBA" id="ARBA00023016"/>
    </source>
</evidence>
<reference evidence="18" key="1">
    <citation type="submission" date="2022-08" db="EMBL/GenBank/DDBJ databases">
        <authorList>
            <person name="Vandamme P."/>
            <person name="Hettiarachchi A."/>
            <person name="Peeters C."/>
            <person name="Cnockaert M."/>
            <person name="Carlier A."/>
        </authorList>
    </citation>
    <scope>NUCLEOTIDE SEQUENCE</scope>
    <source>
        <strain evidence="18">LMG 31809</strain>
    </source>
</reference>
<dbReference type="CDD" id="cd10719">
    <property type="entry name" value="DnaJ_zf"/>
    <property type="match status" value="1"/>
</dbReference>
<dbReference type="GO" id="GO:0005737">
    <property type="term" value="C:cytoplasm"/>
    <property type="evidence" value="ECO:0007669"/>
    <property type="project" value="UniProtKB-SubCell"/>
</dbReference>
<feature type="repeat" description="CXXCXGXG motif" evidence="14">
    <location>
        <begin position="209"/>
        <end position="216"/>
    </location>
</feature>
<dbReference type="SUPFAM" id="SSF46565">
    <property type="entry name" value="Chaperone J-domain"/>
    <property type="match status" value="1"/>
</dbReference>
<comment type="subcellular location">
    <subcellularLocation>
        <location evidence="1 14">Cytoplasm</location>
    </subcellularLocation>
</comment>
<evidence type="ECO:0000256" key="4">
    <source>
        <dbReference type="ARBA" id="ARBA00022705"/>
    </source>
</evidence>
<dbReference type="PANTHER" id="PTHR43096:SF48">
    <property type="entry name" value="CHAPERONE PROTEIN DNAJ"/>
    <property type="match status" value="1"/>
</dbReference>
<dbReference type="InterPro" id="IPR036410">
    <property type="entry name" value="HSP_DnaJ_Cys-rich_dom_sf"/>
</dbReference>
<reference evidence="18" key="2">
    <citation type="journal article" date="2023" name="Syst. Appl. Microbiol.">
        <title>Govania unica gen. nov., sp. nov., a rare biosphere bacterium that represents a novel family in the class Alphaproteobacteria.</title>
        <authorList>
            <person name="Vandamme P."/>
            <person name="Peeters C."/>
            <person name="Hettiarachchi A."/>
            <person name="Cnockaert M."/>
            <person name="Carlier A."/>
        </authorList>
    </citation>
    <scope>NUCLEOTIDE SEQUENCE</scope>
    <source>
        <strain evidence="18">LMG 31809</strain>
    </source>
</reference>
<comment type="subunit">
    <text evidence="2 14">Homodimer.</text>
</comment>
<feature type="zinc finger region" description="CR-type" evidence="15">
    <location>
        <begin position="143"/>
        <end position="221"/>
    </location>
</feature>
<feature type="binding site" evidence="14">
    <location>
        <position position="173"/>
    </location>
    <ligand>
        <name>Zn(2+)</name>
        <dbReference type="ChEBI" id="CHEBI:29105"/>
        <label>2</label>
    </ligand>
</feature>
<evidence type="ECO:0000256" key="8">
    <source>
        <dbReference type="ARBA" id="ARBA00022833"/>
    </source>
</evidence>
<feature type="domain" description="CR-type" evidence="17">
    <location>
        <begin position="143"/>
        <end position="221"/>
    </location>
</feature>
<dbReference type="Pfam" id="PF01556">
    <property type="entry name" value="DnaJ_C"/>
    <property type="match status" value="1"/>
</dbReference>
<dbReference type="GO" id="GO:0009408">
    <property type="term" value="P:response to heat"/>
    <property type="evidence" value="ECO:0007669"/>
    <property type="project" value="InterPro"/>
</dbReference>
<dbReference type="SUPFAM" id="SSF49493">
    <property type="entry name" value="HSP40/DnaJ peptide-binding domain"/>
    <property type="match status" value="2"/>
</dbReference>
<feature type="binding site" evidence="14">
    <location>
        <position position="209"/>
    </location>
    <ligand>
        <name>Zn(2+)</name>
        <dbReference type="ChEBI" id="CHEBI:29105"/>
        <label>1</label>
    </ligand>
</feature>
<keyword evidence="3 14" id="KW-0963">Cytoplasm</keyword>
<evidence type="ECO:0000259" key="16">
    <source>
        <dbReference type="PROSITE" id="PS50076"/>
    </source>
</evidence>
<feature type="domain" description="J" evidence="16">
    <location>
        <begin position="5"/>
        <end position="70"/>
    </location>
</feature>
<dbReference type="FunFam" id="2.10.230.10:FF:000002">
    <property type="entry name" value="Molecular chaperone DnaJ"/>
    <property type="match status" value="1"/>
</dbReference>
<evidence type="ECO:0000313" key="18">
    <source>
        <dbReference type="EMBL" id="MDA5194660.1"/>
    </source>
</evidence>
<evidence type="ECO:0000256" key="12">
    <source>
        <dbReference type="ARBA" id="ARBA00061004"/>
    </source>
</evidence>
<dbReference type="Gene3D" id="2.10.230.10">
    <property type="entry name" value="Heat shock protein DnaJ, cysteine-rich domain"/>
    <property type="match status" value="1"/>
</dbReference>
<feature type="repeat" description="CXXCXGXG motif" evidence="14">
    <location>
        <begin position="156"/>
        <end position="163"/>
    </location>
</feature>
<dbReference type="PANTHER" id="PTHR43096">
    <property type="entry name" value="DNAJ HOMOLOG 1, MITOCHONDRIAL-RELATED"/>
    <property type="match status" value="1"/>
</dbReference>
<evidence type="ECO:0000256" key="3">
    <source>
        <dbReference type="ARBA" id="ARBA00022490"/>
    </source>
</evidence>
<evidence type="ECO:0000256" key="15">
    <source>
        <dbReference type="PROSITE-ProRule" id="PRU00546"/>
    </source>
</evidence>
<dbReference type="PROSITE" id="PS51188">
    <property type="entry name" value="ZF_CR"/>
    <property type="match status" value="1"/>
</dbReference>
<dbReference type="GO" id="GO:0031072">
    <property type="term" value="F:heat shock protein binding"/>
    <property type="evidence" value="ECO:0007669"/>
    <property type="project" value="InterPro"/>
</dbReference>
<dbReference type="NCBIfam" id="TIGR02349">
    <property type="entry name" value="DnaJ_bact"/>
    <property type="match status" value="1"/>
</dbReference>
<comment type="function">
    <text evidence="11 14">Participates actively in the response to hyperosmotic and heat shock by preventing the aggregation of stress-denatured proteins and by disaggregating proteins, also in an autonomous, DnaK-independent fashion. Unfolded proteins bind initially to DnaJ; upon interaction with the DnaJ-bound protein, DnaK hydrolyzes its bound ATP, resulting in the formation of a stable complex. GrpE releases ADP from DnaK; ATP binding to DnaK triggers the release of the substrate protein, thus completing the reaction cycle. Several rounds of ATP-dependent interactions between DnaJ, DnaK and GrpE are required for fully efficient folding. Also involved, together with DnaK and GrpE, in the DNA replication of plasmids through activation of initiation proteins.</text>
</comment>
<dbReference type="GO" id="GO:0006260">
    <property type="term" value="P:DNA replication"/>
    <property type="evidence" value="ECO:0007669"/>
    <property type="project" value="UniProtKB-KW"/>
</dbReference>
<gene>
    <name evidence="14 18" type="primary">dnaJ</name>
    <name evidence="18" type="ORF">NYP16_11930</name>
</gene>
<dbReference type="EMBL" id="JANWOI010000004">
    <property type="protein sequence ID" value="MDA5194660.1"/>
    <property type="molecule type" value="Genomic_DNA"/>
</dbReference>
<evidence type="ECO:0000256" key="6">
    <source>
        <dbReference type="ARBA" id="ARBA00022737"/>
    </source>
</evidence>
<dbReference type="SUPFAM" id="SSF57938">
    <property type="entry name" value="DnaJ/Hsp40 cysteine-rich domain"/>
    <property type="match status" value="1"/>
</dbReference>
<dbReference type="CDD" id="cd06257">
    <property type="entry name" value="DnaJ"/>
    <property type="match status" value="1"/>
</dbReference>
<keyword evidence="4 14" id="KW-0235">DNA replication</keyword>
<feature type="binding site" evidence="14">
    <location>
        <position position="156"/>
    </location>
    <ligand>
        <name>Zn(2+)</name>
        <dbReference type="ChEBI" id="CHEBI:29105"/>
        <label>1</label>
    </ligand>
</feature>
<dbReference type="InterPro" id="IPR012724">
    <property type="entry name" value="DnaJ"/>
</dbReference>
<evidence type="ECO:0000256" key="11">
    <source>
        <dbReference type="ARBA" id="ARBA00053423"/>
    </source>
</evidence>
<feature type="repeat" description="CXXCXGXG motif" evidence="14">
    <location>
        <begin position="195"/>
        <end position="202"/>
    </location>
</feature>
<comment type="similarity">
    <text evidence="12 14">Belongs to the DnaJ family.</text>
</comment>
<accession>A0A9X3TZ82</accession>
<keyword evidence="18" id="KW-0560">Oxidoreductase</keyword>
<dbReference type="PROSITE" id="PS00636">
    <property type="entry name" value="DNAJ_1"/>
    <property type="match status" value="1"/>
</dbReference>
<dbReference type="GO" id="GO:0042026">
    <property type="term" value="P:protein refolding"/>
    <property type="evidence" value="ECO:0007669"/>
    <property type="project" value="TreeGrafter"/>
</dbReference>
<dbReference type="PROSITE" id="PS50076">
    <property type="entry name" value="DNAJ_2"/>
    <property type="match status" value="1"/>
</dbReference>
<comment type="cofactor">
    <cofactor evidence="14">
        <name>Zn(2+)</name>
        <dbReference type="ChEBI" id="CHEBI:29105"/>
    </cofactor>
    <text evidence="14">Binds 2 Zn(2+) ions per monomer.</text>
</comment>
<dbReference type="AlphaFoldDB" id="A0A9X3TZ82"/>
<evidence type="ECO:0000256" key="7">
    <source>
        <dbReference type="ARBA" id="ARBA00022771"/>
    </source>
</evidence>
<feature type="binding site" evidence="14">
    <location>
        <position position="176"/>
    </location>
    <ligand>
        <name>Zn(2+)</name>
        <dbReference type="ChEBI" id="CHEBI:29105"/>
        <label>2</label>
    </ligand>
</feature>
<evidence type="ECO:0000256" key="5">
    <source>
        <dbReference type="ARBA" id="ARBA00022723"/>
    </source>
</evidence>
<dbReference type="Pfam" id="PF00684">
    <property type="entry name" value="DnaJ_CXXCXGXG"/>
    <property type="match status" value="1"/>
</dbReference>
<keyword evidence="19" id="KW-1185">Reference proteome</keyword>
<evidence type="ECO:0000256" key="1">
    <source>
        <dbReference type="ARBA" id="ARBA00004496"/>
    </source>
</evidence>
<keyword evidence="7 14" id="KW-0863">Zinc-finger</keyword>
<dbReference type="GO" id="GO:0051082">
    <property type="term" value="F:unfolded protein binding"/>
    <property type="evidence" value="ECO:0007669"/>
    <property type="project" value="UniProtKB-UniRule"/>
</dbReference>
<proteinExistence type="inferred from homology"/>
<dbReference type="InterPro" id="IPR002939">
    <property type="entry name" value="DnaJ_C"/>
</dbReference>
<keyword evidence="9 14" id="KW-0346">Stress response</keyword>
<name>A0A9X3TZ82_9PROT</name>
<keyword evidence="6 14" id="KW-0677">Repeat</keyword>
<dbReference type="Pfam" id="PF00226">
    <property type="entry name" value="DnaJ"/>
    <property type="match status" value="1"/>
</dbReference>
<protein>
    <recommendedName>
        <fullName evidence="13 14">Chaperone protein DnaJ</fullName>
    </recommendedName>
</protein>
<dbReference type="CDD" id="cd10747">
    <property type="entry name" value="DnaJ_C"/>
    <property type="match status" value="1"/>
</dbReference>
<feature type="binding site" evidence="14">
    <location>
        <position position="212"/>
    </location>
    <ligand>
        <name>Zn(2+)</name>
        <dbReference type="ChEBI" id="CHEBI:29105"/>
        <label>1</label>
    </ligand>
</feature>
<evidence type="ECO:0000259" key="17">
    <source>
        <dbReference type="PROSITE" id="PS51188"/>
    </source>
</evidence>
<dbReference type="FunFam" id="2.60.260.20:FF:000004">
    <property type="entry name" value="Molecular chaperone DnaJ"/>
    <property type="match status" value="1"/>
</dbReference>
<dbReference type="InterPro" id="IPR001305">
    <property type="entry name" value="HSP_DnaJ_Cys-rich_dom"/>
</dbReference>
<feature type="binding site" evidence="14">
    <location>
        <position position="198"/>
    </location>
    <ligand>
        <name>Zn(2+)</name>
        <dbReference type="ChEBI" id="CHEBI:29105"/>
        <label>2</label>
    </ligand>
</feature>
<dbReference type="FunFam" id="1.10.287.110:FF:000034">
    <property type="entry name" value="Chaperone protein DnaJ"/>
    <property type="match status" value="1"/>
</dbReference>
<dbReference type="InterPro" id="IPR036869">
    <property type="entry name" value="J_dom_sf"/>
</dbReference>
<comment type="caution">
    <text evidence="18">The sequence shown here is derived from an EMBL/GenBank/DDBJ whole genome shotgun (WGS) entry which is preliminary data.</text>
</comment>
<dbReference type="NCBIfam" id="NF008035">
    <property type="entry name" value="PRK10767.1"/>
    <property type="match status" value="1"/>
</dbReference>
<dbReference type="HAMAP" id="MF_01152">
    <property type="entry name" value="DnaJ"/>
    <property type="match status" value="1"/>
</dbReference>
<feature type="binding site" evidence="14">
    <location>
        <position position="195"/>
    </location>
    <ligand>
        <name>Zn(2+)</name>
        <dbReference type="ChEBI" id="CHEBI:29105"/>
        <label>2</label>
    </ligand>
</feature>